<reference evidence="1" key="1">
    <citation type="submission" date="2023-02" db="EMBL/GenBank/DDBJ databases">
        <title>Genome of toxic invasive species Heracleum sosnowskyi carries increased number of genes despite the absence of recent whole-genome duplications.</title>
        <authorList>
            <person name="Schelkunov M."/>
            <person name="Shtratnikova V."/>
            <person name="Makarenko M."/>
            <person name="Klepikova A."/>
            <person name="Omelchenko D."/>
            <person name="Novikova G."/>
            <person name="Obukhova E."/>
            <person name="Bogdanov V."/>
            <person name="Penin A."/>
            <person name="Logacheva M."/>
        </authorList>
    </citation>
    <scope>NUCLEOTIDE SEQUENCE</scope>
    <source>
        <strain evidence="1">Hsosn_3</strain>
        <tissue evidence="1">Leaf</tissue>
    </source>
</reference>
<proteinExistence type="predicted"/>
<comment type="caution">
    <text evidence="1">The sequence shown here is derived from an EMBL/GenBank/DDBJ whole genome shotgun (WGS) entry which is preliminary data.</text>
</comment>
<reference evidence="1" key="2">
    <citation type="submission" date="2023-05" db="EMBL/GenBank/DDBJ databases">
        <authorList>
            <person name="Schelkunov M.I."/>
        </authorList>
    </citation>
    <scope>NUCLEOTIDE SEQUENCE</scope>
    <source>
        <strain evidence="1">Hsosn_3</strain>
        <tissue evidence="1">Leaf</tissue>
    </source>
</reference>
<name>A0AAD8II67_9APIA</name>
<gene>
    <name evidence="1" type="ORF">POM88_023141</name>
</gene>
<evidence type="ECO:0000313" key="2">
    <source>
        <dbReference type="Proteomes" id="UP001237642"/>
    </source>
</evidence>
<evidence type="ECO:0000313" key="1">
    <source>
        <dbReference type="EMBL" id="KAK1385406.1"/>
    </source>
</evidence>
<keyword evidence="2" id="KW-1185">Reference proteome</keyword>
<dbReference type="AlphaFoldDB" id="A0AAD8II67"/>
<dbReference type="Proteomes" id="UP001237642">
    <property type="component" value="Unassembled WGS sequence"/>
</dbReference>
<organism evidence="1 2">
    <name type="scientific">Heracleum sosnowskyi</name>
    <dbReference type="NCBI Taxonomy" id="360622"/>
    <lineage>
        <taxon>Eukaryota</taxon>
        <taxon>Viridiplantae</taxon>
        <taxon>Streptophyta</taxon>
        <taxon>Embryophyta</taxon>
        <taxon>Tracheophyta</taxon>
        <taxon>Spermatophyta</taxon>
        <taxon>Magnoliopsida</taxon>
        <taxon>eudicotyledons</taxon>
        <taxon>Gunneridae</taxon>
        <taxon>Pentapetalae</taxon>
        <taxon>asterids</taxon>
        <taxon>campanulids</taxon>
        <taxon>Apiales</taxon>
        <taxon>Apiaceae</taxon>
        <taxon>Apioideae</taxon>
        <taxon>apioid superclade</taxon>
        <taxon>Tordylieae</taxon>
        <taxon>Tordyliinae</taxon>
        <taxon>Heracleum</taxon>
    </lineage>
</organism>
<accession>A0AAD8II67</accession>
<sequence>MDNDWNFSHTNYTNLVLAMDLRALCSHVIPSTSDLIMWENNGNNPVSISIIWDTLRKRVVQLPWTVLQASLVGFNFNWNDFLEGNIFIDRIDAVRRHVGYLYLVVAFNLIWRERNLRAHNQGLAHTAARLVGEIKAILREKLYT</sequence>
<protein>
    <submittedName>
        <fullName evidence="1">Uncharacterized protein</fullName>
    </submittedName>
</protein>
<dbReference type="EMBL" id="JAUIZM010000005">
    <property type="protein sequence ID" value="KAK1385406.1"/>
    <property type="molecule type" value="Genomic_DNA"/>
</dbReference>